<dbReference type="SUPFAM" id="SSF47090">
    <property type="entry name" value="PGBD-like"/>
    <property type="match status" value="1"/>
</dbReference>
<dbReference type="Pfam" id="PF01510">
    <property type="entry name" value="Amidase_2"/>
    <property type="match status" value="1"/>
</dbReference>
<evidence type="ECO:0000313" key="8">
    <source>
        <dbReference type="Proteomes" id="UP000786875"/>
    </source>
</evidence>
<proteinExistence type="inferred from homology"/>
<evidence type="ECO:0000256" key="2">
    <source>
        <dbReference type="ARBA" id="ARBA00007553"/>
    </source>
</evidence>
<keyword evidence="4" id="KW-0378">Hydrolase</keyword>
<evidence type="ECO:0000256" key="3">
    <source>
        <dbReference type="ARBA" id="ARBA00011901"/>
    </source>
</evidence>
<dbReference type="EC" id="3.5.1.28" evidence="3"/>
<name>A0ABS5T6A5_9GAMM</name>
<feature type="domain" description="N-acetylmuramoyl-L-alanine amidase" evidence="6">
    <location>
        <begin position="33"/>
        <end position="178"/>
    </location>
</feature>
<dbReference type="InterPro" id="IPR002502">
    <property type="entry name" value="Amidase_domain"/>
</dbReference>
<dbReference type="RefSeq" id="WP_214212794.1">
    <property type="nucleotide sequence ID" value="NZ_JABBFO010000004.1"/>
</dbReference>
<dbReference type="PANTHER" id="PTHR30417:SF1">
    <property type="entry name" value="N-ACETYLMURAMOYL-L-ALANINE AMIDASE AMID"/>
    <property type="match status" value="1"/>
</dbReference>
<evidence type="ECO:0000256" key="1">
    <source>
        <dbReference type="ARBA" id="ARBA00001561"/>
    </source>
</evidence>
<organism evidence="7 8">
    <name type="scientific">Rosenbergiella australiborealis</name>
    <dbReference type="NCBI Taxonomy" id="1544696"/>
    <lineage>
        <taxon>Bacteria</taxon>
        <taxon>Pseudomonadati</taxon>
        <taxon>Pseudomonadota</taxon>
        <taxon>Gammaproteobacteria</taxon>
        <taxon>Enterobacterales</taxon>
        <taxon>Erwiniaceae</taxon>
        <taxon>Rosenbergiella</taxon>
    </lineage>
</organism>
<dbReference type="Gene3D" id="1.10.101.10">
    <property type="entry name" value="PGBD-like superfamily/PGBD"/>
    <property type="match status" value="1"/>
</dbReference>
<dbReference type="InterPro" id="IPR051206">
    <property type="entry name" value="NAMLAA_amidase_2"/>
</dbReference>
<keyword evidence="8" id="KW-1185">Reference proteome</keyword>
<evidence type="ECO:0000256" key="5">
    <source>
        <dbReference type="ARBA" id="ARBA00023316"/>
    </source>
</evidence>
<dbReference type="EMBL" id="JABBFO010000004">
    <property type="protein sequence ID" value="MBT0726977.1"/>
    <property type="molecule type" value="Genomic_DNA"/>
</dbReference>
<dbReference type="InterPro" id="IPR036365">
    <property type="entry name" value="PGBD-like_sf"/>
</dbReference>
<dbReference type="SUPFAM" id="SSF55846">
    <property type="entry name" value="N-acetylmuramoyl-L-alanine amidase-like"/>
    <property type="match status" value="1"/>
</dbReference>
<dbReference type="PROSITE" id="PS51257">
    <property type="entry name" value="PROKAR_LIPOPROTEIN"/>
    <property type="match status" value="1"/>
</dbReference>
<dbReference type="Gene3D" id="3.40.80.10">
    <property type="entry name" value="Peptidoglycan recognition protein-like"/>
    <property type="match status" value="1"/>
</dbReference>
<reference evidence="7 8" key="1">
    <citation type="submission" date="2020-04" db="EMBL/GenBank/DDBJ databases">
        <title>Genome sequencing of Rosenbergiella species.</title>
        <authorList>
            <person name="Alvarez-Perez S."/>
            <person name="Lievens B."/>
        </authorList>
    </citation>
    <scope>NUCLEOTIDE SEQUENCE [LARGE SCALE GENOMIC DNA]</scope>
    <source>
        <strain evidence="7 8">CdVSA20.1</strain>
    </source>
</reference>
<evidence type="ECO:0000256" key="4">
    <source>
        <dbReference type="ARBA" id="ARBA00022801"/>
    </source>
</evidence>
<sequence>MKKEFLLFFVLLTGCHAYQPHTSSMQPIINRQYQAIGHQPRIDTLVIHYTVADERRSLALLTGEHVSSHYLIARLPKPNAVQPEIYQLVPESQAAWHAGVSAWRGTNNLNKTSIGIELVNKGFTPGSQQAEGYCQSYPPQQITALIELATKIVKKYAIAPENIVGHSDIAPLRKFDPGPCFPWQQLAEHGLGAWPDPQRVNRLLAGRAPSEPVTNQILLPLLQHYGYTVGEHPSIAQQQQLIRAFQFHFQPENISGKGDRLTLARLQALLLQYPWQQWKEPQ</sequence>
<dbReference type="SMART" id="SM00644">
    <property type="entry name" value="Ami_2"/>
    <property type="match status" value="1"/>
</dbReference>
<accession>A0ABS5T6A5</accession>
<dbReference type="InterPro" id="IPR036505">
    <property type="entry name" value="Amidase/PGRP_sf"/>
</dbReference>
<dbReference type="PANTHER" id="PTHR30417">
    <property type="entry name" value="N-ACETYLMURAMOYL-L-ALANINE AMIDASE AMID"/>
    <property type="match status" value="1"/>
</dbReference>
<protein>
    <recommendedName>
        <fullName evidence="3">N-acetylmuramoyl-L-alanine amidase</fullName>
        <ecNumber evidence="3">3.5.1.28</ecNumber>
    </recommendedName>
</protein>
<gene>
    <name evidence="7" type="ORF">HGT73_06185</name>
</gene>
<comment type="similarity">
    <text evidence="2">Belongs to the N-acetylmuramoyl-L-alanine amidase 2 family.</text>
</comment>
<dbReference type="CDD" id="cd06583">
    <property type="entry name" value="PGRP"/>
    <property type="match status" value="1"/>
</dbReference>
<dbReference type="InterPro" id="IPR036366">
    <property type="entry name" value="PGBDSf"/>
</dbReference>
<evidence type="ECO:0000313" key="7">
    <source>
        <dbReference type="EMBL" id="MBT0726977.1"/>
    </source>
</evidence>
<dbReference type="Proteomes" id="UP000786875">
    <property type="component" value="Unassembled WGS sequence"/>
</dbReference>
<comment type="catalytic activity">
    <reaction evidence="1">
        <text>Hydrolyzes the link between N-acetylmuramoyl residues and L-amino acid residues in certain cell-wall glycopeptides.</text>
        <dbReference type="EC" id="3.5.1.28"/>
    </reaction>
</comment>
<keyword evidence="5" id="KW-0961">Cell wall biogenesis/degradation</keyword>
<comment type="caution">
    <text evidence="7">The sequence shown here is derived from an EMBL/GenBank/DDBJ whole genome shotgun (WGS) entry which is preliminary data.</text>
</comment>
<evidence type="ECO:0000259" key="6">
    <source>
        <dbReference type="SMART" id="SM00644"/>
    </source>
</evidence>